<accession>D9I609</accession>
<dbReference type="RefSeq" id="YP_004300624.1">
    <property type="nucleotide sequence ID" value="NC_015250.1"/>
</dbReference>
<protein>
    <submittedName>
        <fullName evidence="1">Uncharacterized protein</fullName>
    </submittedName>
</protein>
<proteinExistence type="predicted"/>
<dbReference type="KEGG" id="vg:10323030"/>
<gene>
    <name evidence="1" type="ORF">Acj133p043</name>
</gene>
<organism evidence="1 2">
    <name type="scientific">Acinetobacter phage 133</name>
    <dbReference type="NCBI Taxonomy" id="2919552"/>
    <lineage>
        <taxon>Viruses</taxon>
        <taxon>Duplodnaviria</taxon>
        <taxon>Heunggongvirae</taxon>
        <taxon>Uroviricota</taxon>
        <taxon>Caudoviricetes</taxon>
        <taxon>Pantevenvirales</taxon>
        <taxon>Straboviridae</taxon>
        <taxon>Tevenvirinae</taxon>
        <taxon>Centumtrigintavirus</taxon>
        <taxon>Centumtrigintavirus cv133</taxon>
        <taxon>Acinetobacter virus 133</taxon>
    </lineage>
</organism>
<dbReference type="EMBL" id="HM114315">
    <property type="protein sequence ID" value="ADJ19390.1"/>
    <property type="molecule type" value="Genomic_DNA"/>
</dbReference>
<dbReference type="Proteomes" id="UP000000330">
    <property type="component" value="Segment"/>
</dbReference>
<dbReference type="GeneID" id="10323030"/>
<keyword evidence="2" id="KW-1185">Reference proteome</keyword>
<evidence type="ECO:0000313" key="2">
    <source>
        <dbReference type="Proteomes" id="UP000000330"/>
    </source>
</evidence>
<evidence type="ECO:0000313" key="1">
    <source>
        <dbReference type="EMBL" id="ADJ19390.1"/>
    </source>
</evidence>
<name>D9I609_9CAUD</name>
<sequence>MNVFETQEKAQAEIQILAHHYVWCAVEAITSLTGGAESLPDFIRFSSREIHINVYQTERHEYPAGGTLVRTPVVNIHCSEDQDPWDDCAGDPETWDIIDVPLELFLSGDSDEIRKIYIEKYKLKAEQNAYNNAVNMFIPLFQIEPEMLIKAANAIAKFDNPYLNQDAIFDEIGAIEYANQ</sequence>
<reference evidence="1 2" key="1">
    <citation type="journal article" date="2010" name="Virol. J.">
        <title>Genomes of the T4-related bacteriophages as windows on microbial genome evolution.</title>
        <authorList>
            <person name="Petrov V.M."/>
            <person name="Ratnayaka S."/>
            <person name="Nolan J.M."/>
            <person name="Miller E.S."/>
            <person name="Karam J.D."/>
        </authorList>
    </citation>
    <scope>NUCLEOTIDE SEQUENCE [LARGE SCALE GENOMIC DNA]</scope>
    <source>
        <strain evidence="1">Acj133</strain>
    </source>
</reference>